<dbReference type="EMBL" id="JAVDTR010000003">
    <property type="protein sequence ID" value="MDR6722772.1"/>
    <property type="molecule type" value="Genomic_DNA"/>
</dbReference>
<reference evidence="1" key="1">
    <citation type="submission" date="2023-07" db="EMBL/GenBank/DDBJ databases">
        <title>Sorghum-associated microbial communities from plants grown in Nebraska, USA.</title>
        <authorList>
            <person name="Schachtman D."/>
        </authorList>
    </citation>
    <scope>NUCLEOTIDE SEQUENCE</scope>
    <source>
        <strain evidence="1">BE80</strain>
    </source>
</reference>
<proteinExistence type="predicted"/>
<name>A0AAP5GYR3_PAEAM</name>
<evidence type="ECO:0000313" key="1">
    <source>
        <dbReference type="EMBL" id="MDR6722772.1"/>
    </source>
</evidence>
<organism evidence="1 2">
    <name type="scientific">Paenibacillus amylolyticus</name>
    <dbReference type="NCBI Taxonomy" id="1451"/>
    <lineage>
        <taxon>Bacteria</taxon>
        <taxon>Bacillati</taxon>
        <taxon>Bacillota</taxon>
        <taxon>Bacilli</taxon>
        <taxon>Bacillales</taxon>
        <taxon>Paenibacillaceae</taxon>
        <taxon>Paenibacillus</taxon>
    </lineage>
</organism>
<dbReference type="Proteomes" id="UP001254832">
    <property type="component" value="Unassembled WGS sequence"/>
</dbReference>
<gene>
    <name evidence="1" type="ORF">J2W91_001224</name>
</gene>
<dbReference type="RefSeq" id="WP_310137223.1">
    <property type="nucleotide sequence ID" value="NZ_JAVDTR010000003.1"/>
</dbReference>
<evidence type="ECO:0000313" key="2">
    <source>
        <dbReference type="Proteomes" id="UP001254832"/>
    </source>
</evidence>
<protein>
    <submittedName>
        <fullName evidence="1">Uncharacterized protein</fullName>
    </submittedName>
</protein>
<comment type="caution">
    <text evidence="1">The sequence shown here is derived from an EMBL/GenBank/DDBJ whole genome shotgun (WGS) entry which is preliminary data.</text>
</comment>
<sequence>MFTISFKAIDDFDVIKQLSAEQFDHTKQDIEGIIELNFNGSKYGLYFEDCPFGNERLLRWFTDLLTIAQKIRVDKYVAYRIPDSANLWLEFIRQGDELQVSLIEDIDRDVILDLFINEPLEEFRYSTWKGIFISEVNFSEEIIANTHRLLNFVAELNPDILKSTMVQILREKVTDLEQSTS</sequence>
<dbReference type="AlphaFoldDB" id="A0AAP5GYR3"/>
<accession>A0AAP5GYR3</accession>